<dbReference type="PANTHER" id="PTHR46236:SF36">
    <property type="entry name" value="MATH (MEPRIN AND TRAF-C-LIKE) DOMAIN PROTEIN"/>
    <property type="match status" value="1"/>
</dbReference>
<dbReference type="AlphaFoldDB" id="A0A392PG90"/>
<keyword evidence="4" id="KW-1185">Reference proteome</keyword>
<comment type="caution">
    <text evidence="3">The sequence shown here is derived from an EMBL/GenBank/DDBJ whole genome shotgun (WGS) entry which is preliminary data.</text>
</comment>
<accession>A0A392PG90</accession>
<dbReference type="EMBL" id="LXQA010074290">
    <property type="protein sequence ID" value="MCI09905.1"/>
    <property type="molecule type" value="Genomic_DNA"/>
</dbReference>
<keyword evidence="3" id="KW-0378">Hydrolase</keyword>
<organism evidence="3 4">
    <name type="scientific">Trifolium medium</name>
    <dbReference type="NCBI Taxonomy" id="97028"/>
    <lineage>
        <taxon>Eukaryota</taxon>
        <taxon>Viridiplantae</taxon>
        <taxon>Streptophyta</taxon>
        <taxon>Embryophyta</taxon>
        <taxon>Tracheophyta</taxon>
        <taxon>Spermatophyta</taxon>
        <taxon>Magnoliopsida</taxon>
        <taxon>eudicotyledons</taxon>
        <taxon>Gunneridae</taxon>
        <taxon>Pentapetalae</taxon>
        <taxon>rosids</taxon>
        <taxon>fabids</taxon>
        <taxon>Fabales</taxon>
        <taxon>Fabaceae</taxon>
        <taxon>Papilionoideae</taxon>
        <taxon>50 kb inversion clade</taxon>
        <taxon>NPAAA clade</taxon>
        <taxon>Hologalegina</taxon>
        <taxon>IRL clade</taxon>
        <taxon>Trifolieae</taxon>
        <taxon>Trifolium</taxon>
    </lineage>
</organism>
<sequence>MESEEVSNTEIFEKFTWKIENFSRLNVDEMHSSEPFILGGYPWRILLYPNGNDKEEYTTTYQFIWKL</sequence>
<dbReference type="GO" id="GO:0016787">
    <property type="term" value="F:hydrolase activity"/>
    <property type="evidence" value="ECO:0007669"/>
    <property type="project" value="UniProtKB-KW"/>
</dbReference>
<evidence type="ECO:0000259" key="2">
    <source>
        <dbReference type="PROSITE" id="PS50144"/>
    </source>
</evidence>
<proteinExistence type="predicted"/>
<dbReference type="CDD" id="cd00121">
    <property type="entry name" value="MATH"/>
    <property type="match status" value="1"/>
</dbReference>
<dbReference type="Proteomes" id="UP000265520">
    <property type="component" value="Unassembled WGS sequence"/>
</dbReference>
<dbReference type="Gene3D" id="2.60.210.10">
    <property type="entry name" value="Apoptosis, Tumor Necrosis Factor Receptor Associated Protein 2, Chain A"/>
    <property type="match status" value="1"/>
</dbReference>
<dbReference type="Pfam" id="PF22486">
    <property type="entry name" value="MATH_2"/>
    <property type="match status" value="1"/>
</dbReference>
<reference evidence="3 4" key="1">
    <citation type="journal article" date="2018" name="Front. Plant Sci.">
        <title>Red Clover (Trifolium pratense) and Zigzag Clover (T. medium) - A Picture of Genomic Similarities and Differences.</title>
        <authorList>
            <person name="Dluhosova J."/>
            <person name="Istvanek J."/>
            <person name="Nedelnik J."/>
            <person name="Repkova J."/>
        </authorList>
    </citation>
    <scope>NUCLEOTIDE SEQUENCE [LARGE SCALE GENOMIC DNA]</scope>
    <source>
        <strain evidence="4">cv. 10/8</strain>
        <tissue evidence="3">Leaf</tissue>
    </source>
</reference>
<protein>
    <submittedName>
        <fullName evidence="3">Ubiquitin carboxyl-terminal hydrolase family protein</fullName>
    </submittedName>
</protein>
<dbReference type="InterPro" id="IPR050804">
    <property type="entry name" value="MCC"/>
</dbReference>
<feature type="domain" description="MATH" evidence="2">
    <location>
        <begin position="12"/>
        <end position="67"/>
    </location>
</feature>
<dbReference type="PANTHER" id="PTHR46236">
    <property type="entry name" value="TRAF-LIKE SUPERFAMILY PROTEIN"/>
    <property type="match status" value="1"/>
</dbReference>
<evidence type="ECO:0000313" key="4">
    <source>
        <dbReference type="Proteomes" id="UP000265520"/>
    </source>
</evidence>
<name>A0A392PG90_9FABA</name>
<dbReference type="InterPro" id="IPR008974">
    <property type="entry name" value="TRAF-like"/>
</dbReference>
<keyword evidence="1" id="KW-0175">Coiled coil</keyword>
<dbReference type="InterPro" id="IPR002083">
    <property type="entry name" value="MATH/TRAF_dom"/>
</dbReference>
<dbReference type="PROSITE" id="PS50144">
    <property type="entry name" value="MATH"/>
    <property type="match status" value="1"/>
</dbReference>
<dbReference type="SUPFAM" id="SSF49599">
    <property type="entry name" value="TRAF domain-like"/>
    <property type="match status" value="1"/>
</dbReference>
<evidence type="ECO:0000313" key="3">
    <source>
        <dbReference type="EMBL" id="MCI09905.1"/>
    </source>
</evidence>
<evidence type="ECO:0000256" key="1">
    <source>
        <dbReference type="ARBA" id="ARBA00023054"/>
    </source>
</evidence>